<dbReference type="InterPro" id="IPR036979">
    <property type="entry name" value="CM_dom_sf"/>
</dbReference>
<keyword evidence="4 7" id="KW-0413">Isomerase</keyword>
<gene>
    <name evidence="7" type="primary">aroQ</name>
    <name evidence="7" type="ORF">FEM01_15780</name>
</gene>
<protein>
    <recommendedName>
        <fullName evidence="2">chorismate mutase</fullName>
        <ecNumber evidence="2">5.4.99.5</ecNumber>
    </recommendedName>
</protein>
<dbReference type="GO" id="GO:0004106">
    <property type="term" value="F:chorismate mutase activity"/>
    <property type="evidence" value="ECO:0007669"/>
    <property type="project" value="UniProtKB-EC"/>
</dbReference>
<dbReference type="RefSeq" id="WP_138220420.1">
    <property type="nucleotide sequence ID" value="NZ_VAUO01000007.1"/>
</dbReference>
<proteinExistence type="predicted"/>
<dbReference type="NCBIfam" id="TIGR01806">
    <property type="entry name" value="CM_mono2"/>
    <property type="match status" value="1"/>
</dbReference>
<dbReference type="InterPro" id="IPR051331">
    <property type="entry name" value="Chorismate_mutase-related"/>
</dbReference>
<dbReference type="AlphaFoldDB" id="A0A5R8YXG7"/>
<feature type="chain" id="PRO_5024461300" description="chorismate mutase" evidence="5">
    <location>
        <begin position="24"/>
        <end position="182"/>
    </location>
</feature>
<evidence type="ECO:0000256" key="1">
    <source>
        <dbReference type="ARBA" id="ARBA00004817"/>
    </source>
</evidence>
<accession>A0A5R8YXG7</accession>
<name>A0A5R8YXG7_9PSED</name>
<sequence>MSACHALRALCLPLLLGSCSASTAPHNELLPLLVAIEQRLELARSVAHHKWEHALAVDAPAREQQVLAQVRRAAPDYGLSPERAETFFADQIEANKLVQYALLDRWAARGQNSLSSTRDLTHELRPRLDSLQFTLLNELAALDRQPPADCPRALANALIRRTQDPLRHLALIRATGQLCKKH</sequence>
<dbReference type="InterPro" id="IPR002701">
    <property type="entry name" value="CM_II_prokaryot"/>
</dbReference>
<reference evidence="7 8" key="1">
    <citation type="submission" date="2019-05" db="EMBL/GenBank/DDBJ databases">
        <title>Pseudomonas sp. SC006 isolated from lettuce that can produce HBGAs.</title>
        <authorList>
            <person name="Wang D."/>
            <person name="Liao N."/>
            <person name="Liu D."/>
            <person name="Zhang Z."/>
            <person name="Zou S."/>
        </authorList>
    </citation>
    <scope>NUCLEOTIDE SEQUENCE [LARGE SCALE GENOMIC DNA]</scope>
    <source>
        <strain evidence="7 8">SC006</strain>
    </source>
</reference>
<dbReference type="GO" id="GO:0046417">
    <property type="term" value="P:chorismate metabolic process"/>
    <property type="evidence" value="ECO:0007669"/>
    <property type="project" value="InterPro"/>
</dbReference>
<dbReference type="PANTHER" id="PTHR38041">
    <property type="entry name" value="CHORISMATE MUTASE"/>
    <property type="match status" value="1"/>
</dbReference>
<dbReference type="EC" id="5.4.99.5" evidence="2"/>
<keyword evidence="3 5" id="KW-0732">Signal</keyword>
<dbReference type="UniPathway" id="UPA00120">
    <property type="reaction ID" value="UER00203"/>
</dbReference>
<dbReference type="Gene3D" id="1.20.59.10">
    <property type="entry name" value="Chorismate mutase"/>
    <property type="match status" value="1"/>
</dbReference>
<evidence type="ECO:0000256" key="2">
    <source>
        <dbReference type="ARBA" id="ARBA00012404"/>
    </source>
</evidence>
<dbReference type="PANTHER" id="PTHR38041:SF2">
    <property type="entry name" value="SECRETED CHORISMATE MUTASE"/>
    <property type="match status" value="1"/>
</dbReference>
<evidence type="ECO:0000256" key="4">
    <source>
        <dbReference type="ARBA" id="ARBA00023235"/>
    </source>
</evidence>
<dbReference type="Pfam" id="PF01817">
    <property type="entry name" value="CM_2"/>
    <property type="match status" value="1"/>
</dbReference>
<organism evidence="7 8">
    <name type="scientific">Pseudomonas mosselii</name>
    <dbReference type="NCBI Taxonomy" id="78327"/>
    <lineage>
        <taxon>Bacteria</taxon>
        <taxon>Pseudomonadati</taxon>
        <taxon>Pseudomonadota</taxon>
        <taxon>Gammaproteobacteria</taxon>
        <taxon>Pseudomonadales</taxon>
        <taxon>Pseudomonadaceae</taxon>
        <taxon>Pseudomonas</taxon>
    </lineage>
</organism>
<evidence type="ECO:0000256" key="3">
    <source>
        <dbReference type="ARBA" id="ARBA00022729"/>
    </source>
</evidence>
<dbReference type="SUPFAM" id="SSF48600">
    <property type="entry name" value="Chorismate mutase II"/>
    <property type="match status" value="1"/>
</dbReference>
<evidence type="ECO:0000313" key="7">
    <source>
        <dbReference type="EMBL" id="TLP58140.1"/>
    </source>
</evidence>
<dbReference type="Proteomes" id="UP000309819">
    <property type="component" value="Unassembled WGS sequence"/>
</dbReference>
<dbReference type="InterPro" id="IPR036263">
    <property type="entry name" value="Chorismate_II_sf"/>
</dbReference>
<dbReference type="EMBL" id="VAUO01000007">
    <property type="protein sequence ID" value="TLP58140.1"/>
    <property type="molecule type" value="Genomic_DNA"/>
</dbReference>
<evidence type="ECO:0000313" key="8">
    <source>
        <dbReference type="Proteomes" id="UP000309819"/>
    </source>
</evidence>
<feature type="domain" description="Chorismate mutase" evidence="6">
    <location>
        <begin position="1"/>
        <end position="103"/>
    </location>
</feature>
<evidence type="ECO:0000256" key="5">
    <source>
        <dbReference type="SAM" id="SignalP"/>
    </source>
</evidence>
<dbReference type="InterPro" id="IPR008240">
    <property type="entry name" value="Chorismate_mutase_periplasmic"/>
</dbReference>
<comment type="caution">
    <text evidence="7">The sequence shown here is derived from an EMBL/GenBank/DDBJ whole genome shotgun (WGS) entry which is preliminary data.</text>
</comment>
<comment type="pathway">
    <text evidence="1">Metabolic intermediate biosynthesis; prephenate biosynthesis; prephenate from chorismate: step 1/1.</text>
</comment>
<dbReference type="SMART" id="SM00830">
    <property type="entry name" value="CM_2"/>
    <property type="match status" value="1"/>
</dbReference>
<dbReference type="PROSITE" id="PS51168">
    <property type="entry name" value="CHORISMATE_MUT_2"/>
    <property type="match status" value="1"/>
</dbReference>
<keyword evidence="8" id="KW-1185">Reference proteome</keyword>
<dbReference type="OrthoDB" id="1262744at2"/>
<feature type="signal peptide" evidence="5">
    <location>
        <begin position="1"/>
        <end position="23"/>
    </location>
</feature>
<dbReference type="GO" id="GO:0009697">
    <property type="term" value="P:salicylic acid biosynthetic process"/>
    <property type="evidence" value="ECO:0007669"/>
    <property type="project" value="TreeGrafter"/>
</dbReference>
<evidence type="ECO:0000259" key="6">
    <source>
        <dbReference type="PROSITE" id="PS51168"/>
    </source>
</evidence>